<evidence type="ECO:0008006" key="9">
    <source>
        <dbReference type="Google" id="ProtNLM"/>
    </source>
</evidence>
<dbReference type="PANTHER" id="PTHR36122">
    <property type="entry name" value="NICOTINAMIDE RIBOSIDE TRANSPORTER PNUC"/>
    <property type="match status" value="1"/>
</dbReference>
<dbReference type="Pfam" id="PF04973">
    <property type="entry name" value="NMN_transporter"/>
    <property type="match status" value="1"/>
</dbReference>
<reference evidence="8" key="1">
    <citation type="submission" date="2018-06" db="EMBL/GenBank/DDBJ databases">
        <authorList>
            <person name="Zhirakovskaya E."/>
        </authorList>
    </citation>
    <scope>NUCLEOTIDE SEQUENCE</scope>
</reference>
<evidence type="ECO:0000256" key="1">
    <source>
        <dbReference type="ARBA" id="ARBA00004651"/>
    </source>
</evidence>
<comment type="subcellular location">
    <subcellularLocation>
        <location evidence="1">Cell membrane</location>
        <topology evidence="1">Multi-pass membrane protein</topology>
    </subcellularLocation>
</comment>
<dbReference type="NCBIfam" id="TIGR01528">
    <property type="entry name" value="NMN_trans_PnuC"/>
    <property type="match status" value="1"/>
</dbReference>
<evidence type="ECO:0000256" key="3">
    <source>
        <dbReference type="ARBA" id="ARBA00022475"/>
    </source>
</evidence>
<feature type="transmembrane region" description="Helical" evidence="7">
    <location>
        <begin position="99"/>
        <end position="117"/>
    </location>
</feature>
<feature type="transmembrane region" description="Helical" evidence="7">
    <location>
        <begin position="39"/>
        <end position="56"/>
    </location>
</feature>
<protein>
    <recommendedName>
        <fullName evidence="9">Ribosyl nicotinamide transporter, PnuC-like</fullName>
    </recommendedName>
</protein>
<sequence>MTINEFIAGFLGASAIEMIASAAGFICVFLLIRRNIWSWGFGLLQVSLFVWVFYQNKLYSDALLHVFYIGFQFYGWWNWMHHKDAKSDLIIVRTTGRDILLWSAVSLCAAVILGYMMDEYTDASFAYADAFTTATSLVAQFLLTRRHLLNWLFWIAVDIVAIVIYFQKGLYPTSLLYVTFLTMCCIGQYSWWKQHKRQIRASAPEDANHSLV</sequence>
<feature type="transmembrane region" description="Helical" evidence="7">
    <location>
        <begin position="123"/>
        <end position="144"/>
    </location>
</feature>
<evidence type="ECO:0000256" key="5">
    <source>
        <dbReference type="ARBA" id="ARBA00022989"/>
    </source>
</evidence>
<feature type="transmembrane region" description="Helical" evidence="7">
    <location>
        <begin position="6"/>
        <end position="32"/>
    </location>
</feature>
<dbReference type="PANTHER" id="PTHR36122:SF2">
    <property type="entry name" value="NICOTINAMIDE RIBOSIDE TRANSPORTER PNUC"/>
    <property type="match status" value="1"/>
</dbReference>
<gene>
    <name evidence="8" type="ORF">MNBD_ALPHA03-63</name>
</gene>
<feature type="transmembrane region" description="Helical" evidence="7">
    <location>
        <begin position="151"/>
        <end position="168"/>
    </location>
</feature>
<organism evidence="8">
    <name type="scientific">hydrothermal vent metagenome</name>
    <dbReference type="NCBI Taxonomy" id="652676"/>
    <lineage>
        <taxon>unclassified sequences</taxon>
        <taxon>metagenomes</taxon>
        <taxon>ecological metagenomes</taxon>
    </lineage>
</organism>
<keyword evidence="5 7" id="KW-1133">Transmembrane helix</keyword>
<evidence type="ECO:0000256" key="7">
    <source>
        <dbReference type="SAM" id="Phobius"/>
    </source>
</evidence>
<keyword evidence="4 7" id="KW-0812">Transmembrane</keyword>
<evidence type="ECO:0000256" key="6">
    <source>
        <dbReference type="ARBA" id="ARBA00023136"/>
    </source>
</evidence>
<feature type="transmembrane region" description="Helical" evidence="7">
    <location>
        <begin position="62"/>
        <end position="79"/>
    </location>
</feature>
<dbReference type="AlphaFoldDB" id="A0A3B1AWF5"/>
<dbReference type="InterPro" id="IPR006419">
    <property type="entry name" value="NMN_transpt_PnuC"/>
</dbReference>
<proteinExistence type="predicted"/>
<dbReference type="GO" id="GO:0034257">
    <property type="term" value="F:nicotinamide riboside transmembrane transporter activity"/>
    <property type="evidence" value="ECO:0007669"/>
    <property type="project" value="InterPro"/>
</dbReference>
<evidence type="ECO:0000256" key="4">
    <source>
        <dbReference type="ARBA" id="ARBA00022692"/>
    </source>
</evidence>
<keyword evidence="6 7" id="KW-0472">Membrane</keyword>
<dbReference type="EMBL" id="UOFW01000072">
    <property type="protein sequence ID" value="VAX04013.1"/>
    <property type="molecule type" value="Genomic_DNA"/>
</dbReference>
<evidence type="ECO:0000256" key="2">
    <source>
        <dbReference type="ARBA" id="ARBA00022448"/>
    </source>
</evidence>
<keyword evidence="3" id="KW-1003">Cell membrane</keyword>
<keyword evidence="2" id="KW-0813">Transport</keyword>
<evidence type="ECO:0000313" key="8">
    <source>
        <dbReference type="EMBL" id="VAX04013.1"/>
    </source>
</evidence>
<feature type="transmembrane region" description="Helical" evidence="7">
    <location>
        <begin position="174"/>
        <end position="192"/>
    </location>
</feature>
<name>A0A3B1AWF5_9ZZZZ</name>
<accession>A0A3B1AWF5</accession>
<dbReference type="GO" id="GO:0005886">
    <property type="term" value="C:plasma membrane"/>
    <property type="evidence" value="ECO:0007669"/>
    <property type="project" value="UniProtKB-SubCell"/>
</dbReference>